<accession>A0ABQ7EAQ1</accession>
<keyword evidence="2" id="KW-1185">Reference proteome</keyword>
<dbReference type="Proteomes" id="UP000266723">
    <property type="component" value="Unassembled WGS sequence"/>
</dbReference>
<gene>
    <name evidence="1" type="ORF">DY000_02023997</name>
</gene>
<organism evidence="1 2">
    <name type="scientific">Brassica cretica</name>
    <name type="common">Mustard</name>
    <dbReference type="NCBI Taxonomy" id="69181"/>
    <lineage>
        <taxon>Eukaryota</taxon>
        <taxon>Viridiplantae</taxon>
        <taxon>Streptophyta</taxon>
        <taxon>Embryophyta</taxon>
        <taxon>Tracheophyta</taxon>
        <taxon>Spermatophyta</taxon>
        <taxon>Magnoliopsida</taxon>
        <taxon>eudicotyledons</taxon>
        <taxon>Gunneridae</taxon>
        <taxon>Pentapetalae</taxon>
        <taxon>rosids</taxon>
        <taxon>malvids</taxon>
        <taxon>Brassicales</taxon>
        <taxon>Brassicaceae</taxon>
        <taxon>Brassiceae</taxon>
        <taxon>Brassica</taxon>
    </lineage>
</organism>
<proteinExistence type="predicted"/>
<protein>
    <submittedName>
        <fullName evidence="1">Uncharacterized protein</fullName>
    </submittedName>
</protein>
<name>A0ABQ7EAQ1_BRACR</name>
<evidence type="ECO:0000313" key="1">
    <source>
        <dbReference type="EMBL" id="KAF3593640.1"/>
    </source>
</evidence>
<sequence>MGNSQVLLSELKAVLSLGLDSGDRDADKSKTGGNRLRLFGKVSFSAELDGEFMKVNQNNSLNLILARIRGDKAKVNFPEEMIPCVSKKCHTPKTS</sequence>
<reference evidence="1 2" key="1">
    <citation type="journal article" date="2020" name="BMC Genomics">
        <title>Intraspecific diversification of the crop wild relative Brassica cretica Lam. using demographic model selection.</title>
        <authorList>
            <person name="Kioukis A."/>
            <person name="Michalopoulou V.A."/>
            <person name="Briers L."/>
            <person name="Pirintsos S."/>
            <person name="Studholme D.J."/>
            <person name="Pavlidis P."/>
            <person name="Sarris P.F."/>
        </authorList>
    </citation>
    <scope>NUCLEOTIDE SEQUENCE [LARGE SCALE GENOMIC DNA]</scope>
    <source>
        <strain evidence="2">cv. PFS-1207/04</strain>
    </source>
</reference>
<evidence type="ECO:0000313" key="2">
    <source>
        <dbReference type="Proteomes" id="UP000266723"/>
    </source>
</evidence>
<comment type="caution">
    <text evidence="1">The sequence shown here is derived from an EMBL/GenBank/DDBJ whole genome shotgun (WGS) entry which is preliminary data.</text>
</comment>
<dbReference type="EMBL" id="QGKV02000299">
    <property type="protein sequence ID" value="KAF3593640.1"/>
    <property type="molecule type" value="Genomic_DNA"/>
</dbReference>